<keyword evidence="2" id="KW-1185">Reference proteome</keyword>
<evidence type="ECO:0000313" key="2">
    <source>
        <dbReference type="Proteomes" id="UP000004277"/>
    </source>
</evidence>
<accession>A0ACD3STB0</accession>
<name>A0ACD3STB0_9BURK</name>
<gene>
    <name evidence="1" type="ORF">MW7_002305</name>
</gene>
<dbReference type="Proteomes" id="UP000004277">
    <property type="component" value="Unassembled WGS sequence"/>
</dbReference>
<comment type="caution">
    <text evidence="1">The sequence shown here is derived from an EMBL/GenBank/DDBJ whole genome shotgun (WGS) entry which is preliminary data.</text>
</comment>
<proteinExistence type="predicted"/>
<organism evidence="1 2">
    <name type="scientific">Imbroritus primus</name>
    <dbReference type="NCBI Taxonomy" id="3058603"/>
    <lineage>
        <taxon>Bacteria</taxon>
        <taxon>Pseudomonadati</taxon>
        <taxon>Pseudomonadota</taxon>
        <taxon>Betaproteobacteria</taxon>
        <taxon>Burkholderiales</taxon>
        <taxon>Burkholderiaceae</taxon>
        <taxon>Imbroritus</taxon>
    </lineage>
</organism>
<reference evidence="1" key="1">
    <citation type="submission" date="2019-05" db="EMBL/GenBank/DDBJ databases">
        <title>Revised genome assembly of Burkholderiaceae (previously Ralstonia) sp. PBA.</title>
        <authorList>
            <person name="Gan H.M."/>
        </authorList>
    </citation>
    <scope>NUCLEOTIDE SEQUENCE</scope>
    <source>
        <strain evidence="1">PBA</strain>
    </source>
</reference>
<protein>
    <submittedName>
        <fullName evidence="1">2Fe-2S iron-sulfur cluster binding domain-containing protein</fullName>
    </submittedName>
</protein>
<dbReference type="EMBL" id="AKCV02000007">
    <property type="protein sequence ID" value="TMS59456.1"/>
    <property type="molecule type" value="Genomic_DNA"/>
</dbReference>
<evidence type="ECO:0000313" key="1">
    <source>
        <dbReference type="EMBL" id="TMS59456.1"/>
    </source>
</evidence>
<sequence length="343" mass="37261">MKIQINARNGTHAYAVGSDDRLLYGGLCHGIGLPYECASGTCGTCKAKLVSGEIIDHWPDAPGRKYLKQEGEFLLCQCSAMGDLEIEVARPVNGVPAALPAVMPGRIIRTEKLTHDVMSIWIELPRDIQFEAGQFALVRVPGIDGYRGWSMVNYAPTTNVLEFVIKKKPGGAVSDWLFAAERAGTAVDVFGPIGHATFSADTEHDILCIAGGSGIAGMMSILTRAARDGYFDAHDGDVYFGVRTMRDAFFLDAFCRLREQCGVRLRVTVVFSDETATPAFIDDYPLLAFDHGFVHEAAARGMAGRLQNIRAYLAGPPPAVDASVRLLLQARVSPANIRYDKFS</sequence>